<reference evidence="18" key="3">
    <citation type="journal article" date="2014" name="Nature">
        <title>Elephant shark genome provides unique insights into gnathostome evolution.</title>
        <authorList>
            <consortium name="International Elephant Shark Genome Sequencing Consortium"/>
            <person name="Venkatesh B."/>
            <person name="Lee A.P."/>
            <person name="Ravi V."/>
            <person name="Maurya A.K."/>
            <person name="Lian M.M."/>
            <person name="Swann J.B."/>
            <person name="Ohta Y."/>
            <person name="Flajnik M.F."/>
            <person name="Sutoh Y."/>
            <person name="Kasahara M."/>
            <person name="Hoon S."/>
            <person name="Gangu V."/>
            <person name="Roy S.W."/>
            <person name="Irimia M."/>
            <person name="Korzh V."/>
            <person name="Kondrychyn I."/>
            <person name="Lim Z.W."/>
            <person name="Tay B.H."/>
            <person name="Tohari S."/>
            <person name="Kong K.W."/>
            <person name="Ho S."/>
            <person name="Lorente-Galdos B."/>
            <person name="Quilez J."/>
            <person name="Marques-Bonet T."/>
            <person name="Raney B.J."/>
            <person name="Ingham P.W."/>
            <person name="Tay A."/>
            <person name="Hillier L.W."/>
            <person name="Minx P."/>
            <person name="Boehm T."/>
            <person name="Wilson R.K."/>
            <person name="Brenner S."/>
            <person name="Warren W.C."/>
        </authorList>
    </citation>
    <scope>NUCLEOTIDE SEQUENCE [LARGE SCALE GENOMIC DNA]</scope>
</reference>
<accession>A0A4W3ID60</accession>
<feature type="transmembrane region" description="Helical" evidence="14">
    <location>
        <begin position="704"/>
        <end position="731"/>
    </location>
</feature>
<dbReference type="Proteomes" id="UP000314986">
    <property type="component" value="Unassembled WGS sequence"/>
</dbReference>
<evidence type="ECO:0000256" key="3">
    <source>
        <dbReference type="ARBA" id="ARBA00022448"/>
    </source>
</evidence>
<dbReference type="InterPro" id="IPR050173">
    <property type="entry name" value="ABC_transporter_C-like"/>
</dbReference>
<keyword evidence="5 14" id="KW-0812">Transmembrane</keyword>
<feature type="transmembrane region" description="Helical" evidence="14">
    <location>
        <begin position="967"/>
        <end position="994"/>
    </location>
</feature>
<dbReference type="FunFam" id="1.20.1560.10:FF:000020">
    <property type="entry name" value="ABC metal ion transporter"/>
    <property type="match status" value="1"/>
</dbReference>
<comment type="catalytic activity">
    <reaction evidence="13">
        <text>leukotriene C4(in) + ATP + H2O = leukotriene C4(out) + ADP + phosphate + H(+)</text>
        <dbReference type="Rhea" id="RHEA:38963"/>
        <dbReference type="ChEBI" id="CHEBI:15377"/>
        <dbReference type="ChEBI" id="CHEBI:15378"/>
        <dbReference type="ChEBI" id="CHEBI:30616"/>
        <dbReference type="ChEBI" id="CHEBI:43474"/>
        <dbReference type="ChEBI" id="CHEBI:57973"/>
        <dbReference type="ChEBI" id="CHEBI:456216"/>
    </reaction>
    <physiologicalReaction direction="left-to-right" evidence="13">
        <dbReference type="Rhea" id="RHEA:38964"/>
    </physiologicalReaction>
</comment>
<feature type="domain" description="ABC transmembrane type-1" evidence="16">
    <location>
        <begin position="1"/>
        <end position="279"/>
    </location>
</feature>
<evidence type="ECO:0000256" key="14">
    <source>
        <dbReference type="SAM" id="Phobius"/>
    </source>
</evidence>
<dbReference type="Gene3D" id="3.40.50.300">
    <property type="entry name" value="P-loop containing nucleotide triphosphate hydrolases"/>
    <property type="match status" value="1"/>
</dbReference>
<dbReference type="GO" id="GO:0005774">
    <property type="term" value="C:vacuolar membrane"/>
    <property type="evidence" value="ECO:0007669"/>
    <property type="project" value="UniProtKB-SubCell"/>
</dbReference>
<evidence type="ECO:0000256" key="4">
    <source>
        <dbReference type="ARBA" id="ARBA00022554"/>
    </source>
</evidence>
<sequence length="1012" mass="113353">AHIMRTHSHQLMNHVVWLLVTFTEDKAQYEWRGYLYAVLLFVTAVLQSLLLQQYFSNCFLLGMRVRTAITAAVYKKALVVSNAVRKESTVGEIVNLMSADAQRFNDVTNFIHLLWGAPLQIMVSLIFLWQELGPSVLAGMGVIVLLIPINGMLAIRTKRLQVTWHARSPDTRMKLMTEILNGMKILKFYAWEPSFEDQVLGIRNKELRAMKKSSYIFSVSILLFTCTPFLISLVSFAVYVAVDPRNILDAQKAFTSIALFNILRFPIGMLPMVISSMVQANVSCKRLEKFLSGKDADNSAILRDPSRGTSPWVHQHHPLGSDPQCGSVAYVPQQAWVLNDTLRGNVLFGKELEEARYQKVLEACALLPDLDLLPGGDQTEIGEKGINLSGGQKQRVSLARAVYSMADIIILDDPLSAVDTHVGKHIFNRVIGPRGLLQHRTRVLVTHGLTFLPHVDQIVVLEAGAVSEVGTFAALRVSHGAFANFLVTYSGQSSSEEEWGCFSGASLPSMLFSRLFSKNKAGTLLRNSVRSNMSARADGRSAQVVKGQRLIEKETMETGQVRFAVYLQYLRSVGWLFCLLISLMYVAQNVAAIGQNLWLSDWTNDAITYFNQTYPTTKRDQRIAVFGALGIAQGVFVFLAAFFMTIATIAASRSLHASLLQNILRAPMVFFDTTPTGRIINRFAKVTLTPRDLKINRRFTSWQFVTVFVICLATPYFTAIVVPLAVFYYFIQRFYVCTSRQLRRLDSVTRSPIYSHFGETVAGLSVIRAYGHQQLNITSLPLSVSYHFLFPSDVPPSVIVASLPVSLWLAIRLELVGNLVVFFSALFAVIARDKLDSGLVGLSISYALNVTQVLNWLVRQTAELETNIVSVERVSEYTRMQNEGAWVSDCRPPQGWPVEGRIQFVDYKARYRPELELVLHGLSSSIASNEKVIACECERDGCKSSLFVIMIKVQSSVLFVNVPGAKVIPLTVCLCVCFCVCMCLCCVCMCVWCMSVCMYEWYMYVCIWCVYV</sequence>
<evidence type="ECO:0000256" key="5">
    <source>
        <dbReference type="ARBA" id="ARBA00022692"/>
    </source>
</evidence>
<evidence type="ECO:0000256" key="11">
    <source>
        <dbReference type="ARBA" id="ARBA00023136"/>
    </source>
</evidence>
<dbReference type="FunFam" id="1.20.1560.10:FF:000001">
    <property type="entry name" value="ATP-binding cassette subfamily C member 1"/>
    <property type="match status" value="1"/>
</dbReference>
<dbReference type="SUPFAM" id="SSF52540">
    <property type="entry name" value="P-loop containing nucleoside triphosphate hydrolases"/>
    <property type="match status" value="1"/>
</dbReference>
<reference evidence="17" key="4">
    <citation type="submission" date="2025-08" db="UniProtKB">
        <authorList>
            <consortium name="Ensembl"/>
        </authorList>
    </citation>
    <scope>IDENTIFICATION</scope>
</reference>
<dbReference type="PROSITE" id="PS50893">
    <property type="entry name" value="ABC_TRANSPORTER_2"/>
    <property type="match status" value="1"/>
</dbReference>
<dbReference type="InterPro" id="IPR036640">
    <property type="entry name" value="ABC1_TM_sf"/>
</dbReference>
<feature type="domain" description="ABC transmembrane type-1" evidence="16">
    <location>
        <begin position="579"/>
        <end position="866"/>
    </location>
</feature>
<evidence type="ECO:0000313" key="18">
    <source>
        <dbReference type="Proteomes" id="UP000314986"/>
    </source>
</evidence>
<proteinExistence type="inferred from homology"/>
<dbReference type="PROSITE" id="PS50929">
    <property type="entry name" value="ABC_TM1F"/>
    <property type="match status" value="2"/>
</dbReference>
<keyword evidence="7" id="KW-0547">Nucleotide-binding</keyword>
<dbReference type="GO" id="GO:0005524">
    <property type="term" value="F:ATP binding"/>
    <property type="evidence" value="ECO:0007669"/>
    <property type="project" value="UniProtKB-KW"/>
</dbReference>
<dbReference type="AlphaFoldDB" id="A0A4W3ID60"/>
<feature type="transmembrane region" description="Helical" evidence="14">
    <location>
        <begin position="623"/>
        <end position="651"/>
    </location>
</feature>
<comment type="subcellular location">
    <subcellularLocation>
        <location evidence="1">Vacuole membrane</location>
        <topology evidence="1">Multi-pass membrane protein</topology>
    </subcellularLocation>
</comment>
<evidence type="ECO:0000256" key="7">
    <source>
        <dbReference type="ARBA" id="ARBA00022741"/>
    </source>
</evidence>
<dbReference type="Gene3D" id="1.20.1560.10">
    <property type="entry name" value="ABC transporter type 1, transmembrane domain"/>
    <property type="match status" value="2"/>
</dbReference>
<keyword evidence="6" id="KW-0677">Repeat</keyword>
<keyword evidence="8" id="KW-0067">ATP-binding</keyword>
<evidence type="ECO:0000259" key="16">
    <source>
        <dbReference type="PROSITE" id="PS50929"/>
    </source>
</evidence>
<dbReference type="PROSITE" id="PS00211">
    <property type="entry name" value="ABC_TRANSPORTER_1"/>
    <property type="match status" value="1"/>
</dbReference>
<feature type="transmembrane region" description="Helical" evidence="14">
    <location>
        <begin position="135"/>
        <end position="155"/>
    </location>
</feature>
<name>A0A4W3ID60_CALMI</name>
<keyword evidence="3" id="KW-0813">Transport</keyword>
<evidence type="ECO:0000256" key="10">
    <source>
        <dbReference type="ARBA" id="ARBA00022989"/>
    </source>
</evidence>
<evidence type="ECO:0000259" key="15">
    <source>
        <dbReference type="PROSITE" id="PS50893"/>
    </source>
</evidence>
<dbReference type="SUPFAM" id="SSF90123">
    <property type="entry name" value="ABC transporter transmembrane region"/>
    <property type="match status" value="2"/>
</dbReference>
<dbReference type="Pfam" id="PF00664">
    <property type="entry name" value="ABC_membrane"/>
    <property type="match status" value="2"/>
</dbReference>
<dbReference type="Ensembl" id="ENSCMIT00000025845.1">
    <property type="protein sequence ID" value="ENSCMIP00000025426.1"/>
    <property type="gene ID" value="ENSCMIG00000011106.1"/>
</dbReference>
<dbReference type="GO" id="GO:0015431">
    <property type="term" value="F:ABC-type glutathione S-conjugate transporter activity"/>
    <property type="evidence" value="ECO:0007669"/>
    <property type="project" value="UniProtKB-EC"/>
</dbReference>
<evidence type="ECO:0000256" key="2">
    <source>
        <dbReference type="ARBA" id="ARBA00009726"/>
    </source>
</evidence>
<feature type="transmembrane region" description="Helical" evidence="14">
    <location>
        <begin position="34"/>
        <end position="55"/>
    </location>
</feature>
<dbReference type="GO" id="GO:0000323">
    <property type="term" value="C:lytic vacuole"/>
    <property type="evidence" value="ECO:0007669"/>
    <property type="project" value="UniProtKB-ARBA"/>
</dbReference>
<keyword evidence="11 14" id="KW-0472">Membrane</keyword>
<organism evidence="17 18">
    <name type="scientific">Callorhinchus milii</name>
    <name type="common">Ghost shark</name>
    <dbReference type="NCBI Taxonomy" id="7868"/>
    <lineage>
        <taxon>Eukaryota</taxon>
        <taxon>Metazoa</taxon>
        <taxon>Chordata</taxon>
        <taxon>Craniata</taxon>
        <taxon>Vertebrata</taxon>
        <taxon>Chondrichthyes</taxon>
        <taxon>Holocephali</taxon>
        <taxon>Chimaeriformes</taxon>
        <taxon>Callorhinchidae</taxon>
        <taxon>Callorhinchus</taxon>
    </lineage>
</organism>
<dbReference type="PANTHER" id="PTHR24223">
    <property type="entry name" value="ATP-BINDING CASSETTE SUB-FAMILY C"/>
    <property type="match status" value="1"/>
</dbReference>
<feature type="transmembrane region" description="Helical" evidence="14">
    <location>
        <begin position="573"/>
        <end position="594"/>
    </location>
</feature>
<dbReference type="EC" id="7.6.2.3" evidence="12"/>
<evidence type="ECO:0000313" key="17">
    <source>
        <dbReference type="Ensembl" id="ENSCMIP00000025426.1"/>
    </source>
</evidence>
<feature type="transmembrane region" description="Helical" evidence="14">
    <location>
        <begin position="215"/>
        <end position="242"/>
    </location>
</feature>
<reference evidence="18" key="1">
    <citation type="journal article" date="2006" name="Science">
        <title>Ancient noncoding elements conserved in the human genome.</title>
        <authorList>
            <person name="Venkatesh B."/>
            <person name="Kirkness E.F."/>
            <person name="Loh Y.H."/>
            <person name="Halpern A.L."/>
            <person name="Lee A.P."/>
            <person name="Johnson J."/>
            <person name="Dandona N."/>
            <person name="Viswanathan L.D."/>
            <person name="Tay A."/>
            <person name="Venter J.C."/>
            <person name="Strausberg R.L."/>
            <person name="Brenner S."/>
        </authorList>
    </citation>
    <scope>NUCLEOTIDE SEQUENCE [LARGE SCALE GENOMIC DNA]</scope>
</reference>
<comment type="similarity">
    <text evidence="2">Belongs to the ABC transporter superfamily. ABCC family. Conjugate transporter (TC 3.A.1.208) subfamily.</text>
</comment>
<dbReference type="InterPro" id="IPR003439">
    <property type="entry name" value="ABC_transporter-like_ATP-bd"/>
</dbReference>
<keyword evidence="4" id="KW-0926">Vacuole</keyword>
<dbReference type="InterPro" id="IPR027417">
    <property type="entry name" value="P-loop_NTPase"/>
</dbReference>
<protein>
    <recommendedName>
        <fullName evidence="12">ABC-type glutathione-S-conjugate transporter</fullName>
        <ecNumber evidence="12">7.6.2.3</ecNumber>
    </recommendedName>
</protein>
<dbReference type="GO" id="GO:0016887">
    <property type="term" value="F:ATP hydrolysis activity"/>
    <property type="evidence" value="ECO:0007669"/>
    <property type="project" value="InterPro"/>
</dbReference>
<dbReference type="FunFam" id="3.40.50.300:FF:000997">
    <property type="entry name" value="Multidrug resistance-associated protein 1"/>
    <property type="match status" value="1"/>
</dbReference>
<evidence type="ECO:0000256" key="1">
    <source>
        <dbReference type="ARBA" id="ARBA00004128"/>
    </source>
</evidence>
<keyword evidence="9" id="KW-1278">Translocase</keyword>
<evidence type="ECO:0000256" key="8">
    <source>
        <dbReference type="ARBA" id="ARBA00022840"/>
    </source>
</evidence>
<reference evidence="18" key="2">
    <citation type="journal article" date="2007" name="PLoS Biol.">
        <title>Survey sequencing and comparative analysis of the elephant shark (Callorhinchus milii) genome.</title>
        <authorList>
            <person name="Venkatesh B."/>
            <person name="Kirkness E.F."/>
            <person name="Loh Y.H."/>
            <person name="Halpern A.L."/>
            <person name="Lee A.P."/>
            <person name="Johnson J."/>
            <person name="Dandona N."/>
            <person name="Viswanathan L.D."/>
            <person name="Tay A."/>
            <person name="Venter J.C."/>
            <person name="Strausberg R.L."/>
            <person name="Brenner S."/>
        </authorList>
    </citation>
    <scope>NUCLEOTIDE SEQUENCE [LARGE SCALE GENOMIC DNA]</scope>
</reference>
<dbReference type="GO" id="GO:0016324">
    <property type="term" value="C:apical plasma membrane"/>
    <property type="evidence" value="ECO:0007669"/>
    <property type="project" value="TreeGrafter"/>
</dbReference>
<feature type="transmembrane region" description="Helical" evidence="14">
    <location>
        <begin position="805"/>
        <end position="831"/>
    </location>
</feature>
<dbReference type="InterPro" id="IPR011527">
    <property type="entry name" value="ABC1_TM_dom"/>
</dbReference>
<keyword evidence="18" id="KW-1185">Reference proteome</keyword>
<evidence type="ECO:0000256" key="13">
    <source>
        <dbReference type="ARBA" id="ARBA00047523"/>
    </source>
</evidence>
<dbReference type="GeneTree" id="ENSGT00940000164383"/>
<dbReference type="InterPro" id="IPR017871">
    <property type="entry name" value="ABC_transporter-like_CS"/>
</dbReference>
<evidence type="ECO:0000256" key="9">
    <source>
        <dbReference type="ARBA" id="ARBA00022967"/>
    </source>
</evidence>
<dbReference type="CDD" id="cd18595">
    <property type="entry name" value="ABC_6TM_MRP1_2_3_6_D1_like"/>
    <property type="match status" value="1"/>
</dbReference>
<dbReference type="PANTHER" id="PTHR24223:SF176">
    <property type="entry name" value="ATP-BINDING CASSETTE SUB-FAMILY C MEMBER 2"/>
    <property type="match status" value="1"/>
</dbReference>
<reference evidence="17" key="5">
    <citation type="submission" date="2025-09" db="UniProtKB">
        <authorList>
            <consortium name="Ensembl"/>
        </authorList>
    </citation>
    <scope>IDENTIFICATION</scope>
</reference>
<dbReference type="CDD" id="cd18603">
    <property type="entry name" value="ABC_6TM_MRP1_2_3_6_D2_like"/>
    <property type="match status" value="1"/>
</dbReference>
<keyword evidence="10 14" id="KW-1133">Transmembrane helix</keyword>
<dbReference type="Pfam" id="PF00005">
    <property type="entry name" value="ABC_tran"/>
    <property type="match status" value="1"/>
</dbReference>
<evidence type="ECO:0000256" key="12">
    <source>
        <dbReference type="ARBA" id="ARBA00024220"/>
    </source>
</evidence>
<feature type="domain" description="ABC transporter" evidence="15">
    <location>
        <begin position="257"/>
        <end position="488"/>
    </location>
</feature>
<evidence type="ECO:0000256" key="6">
    <source>
        <dbReference type="ARBA" id="ARBA00022737"/>
    </source>
</evidence>
<feature type="transmembrane region" description="Helical" evidence="14">
    <location>
        <begin position="262"/>
        <end position="282"/>
    </location>
</feature>